<evidence type="ECO:0000259" key="2">
    <source>
        <dbReference type="Pfam" id="PF04892"/>
    </source>
</evidence>
<keyword evidence="1" id="KW-1133">Transmembrane helix</keyword>
<dbReference type="EMBL" id="BPRH01002425">
    <property type="protein sequence ID" value="GJF17154.1"/>
    <property type="molecule type" value="Genomic_DNA"/>
</dbReference>
<accession>A0ABQ4VAV5</accession>
<dbReference type="NCBIfam" id="NF037970">
    <property type="entry name" value="vanZ_1"/>
    <property type="match status" value="1"/>
</dbReference>
<organism evidence="3 4">
    <name type="scientific">Mycolicibacterium cyprinidarum</name>
    <dbReference type="NCBI Taxonomy" id="2860311"/>
    <lineage>
        <taxon>Bacteria</taxon>
        <taxon>Bacillati</taxon>
        <taxon>Actinomycetota</taxon>
        <taxon>Actinomycetes</taxon>
        <taxon>Mycobacteriales</taxon>
        <taxon>Mycobacteriaceae</taxon>
        <taxon>Mycolicibacterium</taxon>
    </lineage>
</organism>
<dbReference type="Proteomes" id="UP001060504">
    <property type="component" value="Unassembled WGS sequence"/>
</dbReference>
<gene>
    <name evidence="3" type="ORF">NGTWS1702_23140</name>
</gene>
<reference evidence="3 4" key="1">
    <citation type="submission" date="2021-08" db="EMBL/GenBank/DDBJ databases">
        <title>Draft genome sequence of Mycolicibacterium sp. NGTWS1702 strain.</title>
        <authorList>
            <person name="Matsumoto M."/>
            <person name="Tang B.C.C."/>
            <person name="Machida Y."/>
            <person name="Matoyama H."/>
            <person name="Kishihara T."/>
            <person name="Sato S."/>
            <person name="Kondo I."/>
            <person name="Sano M."/>
            <person name="Kato G."/>
        </authorList>
    </citation>
    <scope>NUCLEOTIDE SEQUENCE [LARGE SCALE GENOMIC DNA]</scope>
    <source>
        <strain evidence="3 4">NGTWSNA01</strain>
    </source>
</reference>
<name>A0ABQ4VAV5_9MYCO</name>
<keyword evidence="4" id="KW-1185">Reference proteome</keyword>
<evidence type="ECO:0000313" key="4">
    <source>
        <dbReference type="Proteomes" id="UP001060504"/>
    </source>
</evidence>
<keyword evidence="1" id="KW-0812">Transmembrane</keyword>
<feature type="domain" description="VanZ-like" evidence="2">
    <location>
        <begin position="12"/>
        <end position="118"/>
    </location>
</feature>
<proteinExistence type="predicted"/>
<dbReference type="PANTHER" id="PTHR28008:SF1">
    <property type="entry name" value="DOMAIN PROTEIN, PUTATIVE (AFU_ORTHOLOGUE AFUA_3G10980)-RELATED"/>
    <property type="match status" value="1"/>
</dbReference>
<feature type="transmembrane region" description="Helical" evidence="1">
    <location>
        <begin position="42"/>
        <end position="60"/>
    </location>
</feature>
<protein>
    <recommendedName>
        <fullName evidence="2">VanZ-like domain-containing protein</fullName>
    </recommendedName>
</protein>
<feature type="transmembrane region" description="Helical" evidence="1">
    <location>
        <begin position="104"/>
        <end position="121"/>
    </location>
</feature>
<dbReference type="InterPro" id="IPR006976">
    <property type="entry name" value="VanZ-like"/>
</dbReference>
<sequence length="135" mass="14422">MPRRTLAGLLWFALICWACGILWMSSLTPQELPDAAFLLSDKINHGLAFVAGGWLAASALRLSWPAAVASRIVIAVILVAAFGALDESVQTFTPGRTGNDVYDWTADLLGAVAGAMLSLATHERVERMVASVNRP</sequence>
<comment type="caution">
    <text evidence="3">The sequence shown here is derived from an EMBL/GenBank/DDBJ whole genome shotgun (WGS) entry which is preliminary data.</text>
</comment>
<evidence type="ECO:0000256" key="1">
    <source>
        <dbReference type="SAM" id="Phobius"/>
    </source>
</evidence>
<keyword evidence="1" id="KW-0472">Membrane</keyword>
<feature type="transmembrane region" description="Helical" evidence="1">
    <location>
        <begin position="67"/>
        <end position="84"/>
    </location>
</feature>
<dbReference type="PANTHER" id="PTHR28008">
    <property type="entry name" value="DOMAIN PROTEIN, PUTATIVE (AFU_ORTHOLOGUE AFUA_3G10980)-RELATED"/>
    <property type="match status" value="1"/>
</dbReference>
<dbReference type="Pfam" id="PF04892">
    <property type="entry name" value="VanZ"/>
    <property type="match status" value="1"/>
</dbReference>
<evidence type="ECO:0000313" key="3">
    <source>
        <dbReference type="EMBL" id="GJF17154.1"/>
    </source>
</evidence>